<feature type="binding site" evidence="14 15">
    <location>
        <position position="99"/>
    </location>
    <ligand>
        <name>a divalent metal cation</name>
        <dbReference type="ChEBI" id="CHEBI:60240"/>
    </ligand>
</feature>
<evidence type="ECO:0000259" key="17">
    <source>
        <dbReference type="PROSITE" id="PS51975"/>
    </source>
</evidence>
<dbReference type="CDD" id="cd07182">
    <property type="entry name" value="RNase_HII_bacteria_HII_like"/>
    <property type="match status" value="1"/>
</dbReference>
<comment type="subcellular location">
    <subcellularLocation>
        <location evidence="4 14">Cytoplasm</location>
    </subcellularLocation>
</comment>
<dbReference type="Gene3D" id="3.30.420.10">
    <property type="entry name" value="Ribonuclease H-like superfamily/Ribonuclease H"/>
    <property type="match status" value="1"/>
</dbReference>
<keyword evidence="11 14" id="KW-0255">Endonuclease</keyword>
<reference evidence="18" key="1">
    <citation type="journal article" date="2014" name="Int. J. Syst. Evol. Microbiol.">
        <title>Complete genome sequence of Corynebacterium casei LMG S-19264T (=DSM 44701T), isolated from a smear-ripened cheese.</title>
        <authorList>
            <consortium name="US DOE Joint Genome Institute (JGI-PGF)"/>
            <person name="Walter F."/>
            <person name="Albersmeier A."/>
            <person name="Kalinowski J."/>
            <person name="Ruckert C."/>
        </authorList>
    </citation>
    <scope>NUCLEOTIDE SEQUENCE</scope>
    <source>
        <strain evidence="18">CGMCC 1.12726</strain>
    </source>
</reference>
<keyword evidence="13 14" id="KW-0464">Manganese</keyword>
<evidence type="ECO:0000256" key="3">
    <source>
        <dbReference type="ARBA" id="ARBA00004065"/>
    </source>
</evidence>
<dbReference type="PANTHER" id="PTHR10954:SF18">
    <property type="entry name" value="RIBONUCLEASE HII"/>
    <property type="match status" value="1"/>
</dbReference>
<evidence type="ECO:0000256" key="16">
    <source>
        <dbReference type="RuleBase" id="RU003515"/>
    </source>
</evidence>
<evidence type="ECO:0000256" key="8">
    <source>
        <dbReference type="ARBA" id="ARBA00022490"/>
    </source>
</evidence>
<name>A0A917FJB0_9GAMM</name>
<dbReference type="GO" id="GO:0006298">
    <property type="term" value="P:mismatch repair"/>
    <property type="evidence" value="ECO:0007669"/>
    <property type="project" value="TreeGrafter"/>
</dbReference>
<comment type="caution">
    <text evidence="18">The sequence shown here is derived from an EMBL/GenBank/DDBJ whole genome shotgun (WGS) entry which is preliminary data.</text>
</comment>
<dbReference type="Pfam" id="PF01351">
    <property type="entry name" value="RNase_HII"/>
    <property type="match status" value="1"/>
</dbReference>
<keyword evidence="10 14" id="KW-0479">Metal-binding</keyword>
<dbReference type="InterPro" id="IPR001352">
    <property type="entry name" value="RNase_HII/HIII"/>
</dbReference>
<evidence type="ECO:0000256" key="4">
    <source>
        <dbReference type="ARBA" id="ARBA00004496"/>
    </source>
</evidence>
<feature type="binding site" evidence="14 15">
    <location>
        <position position="7"/>
    </location>
    <ligand>
        <name>a divalent metal cation</name>
        <dbReference type="ChEBI" id="CHEBI:60240"/>
    </ligand>
</feature>
<dbReference type="PANTHER" id="PTHR10954">
    <property type="entry name" value="RIBONUCLEASE H2 SUBUNIT A"/>
    <property type="match status" value="1"/>
</dbReference>
<dbReference type="NCBIfam" id="NF000595">
    <property type="entry name" value="PRK00015.1-3"/>
    <property type="match status" value="1"/>
</dbReference>
<comment type="cofactor">
    <cofactor evidence="14 15">
        <name>Mn(2+)</name>
        <dbReference type="ChEBI" id="CHEBI:29035"/>
    </cofactor>
    <cofactor evidence="14 15">
        <name>Mg(2+)</name>
        <dbReference type="ChEBI" id="CHEBI:18420"/>
    </cofactor>
    <text evidence="14 15">Manganese or magnesium. Binds 1 divalent metal ion per monomer in the absence of substrate. May bind a second metal ion after substrate binding.</text>
</comment>
<evidence type="ECO:0000256" key="14">
    <source>
        <dbReference type="HAMAP-Rule" id="MF_00052"/>
    </source>
</evidence>
<gene>
    <name evidence="14 18" type="primary">rnhB</name>
    <name evidence="18" type="ORF">GCM10010960_02750</name>
</gene>
<dbReference type="NCBIfam" id="NF000596">
    <property type="entry name" value="PRK00015.1-4"/>
    <property type="match status" value="1"/>
</dbReference>
<evidence type="ECO:0000256" key="6">
    <source>
        <dbReference type="ARBA" id="ARBA00012180"/>
    </source>
</evidence>
<comment type="catalytic activity">
    <reaction evidence="1 14 15 16">
        <text>Endonucleolytic cleavage to 5'-phosphomonoester.</text>
        <dbReference type="EC" id="3.1.26.4"/>
    </reaction>
</comment>
<comment type="similarity">
    <text evidence="5 14 16">Belongs to the RNase HII family.</text>
</comment>
<keyword evidence="19" id="KW-1185">Reference proteome</keyword>
<evidence type="ECO:0000256" key="1">
    <source>
        <dbReference type="ARBA" id="ARBA00000077"/>
    </source>
</evidence>
<evidence type="ECO:0000256" key="7">
    <source>
        <dbReference type="ARBA" id="ARBA00019179"/>
    </source>
</evidence>
<comment type="function">
    <text evidence="3 14 16">Endonuclease that specifically degrades the RNA of RNA-DNA hybrids.</text>
</comment>
<evidence type="ECO:0000313" key="19">
    <source>
        <dbReference type="Proteomes" id="UP000632858"/>
    </source>
</evidence>
<dbReference type="EMBL" id="BMFO01000001">
    <property type="protein sequence ID" value="GGF84062.1"/>
    <property type="molecule type" value="Genomic_DNA"/>
</dbReference>
<dbReference type="SUPFAM" id="SSF53098">
    <property type="entry name" value="Ribonuclease H-like"/>
    <property type="match status" value="1"/>
</dbReference>
<accession>A0A917FJB0</accession>
<evidence type="ECO:0000256" key="2">
    <source>
        <dbReference type="ARBA" id="ARBA00001946"/>
    </source>
</evidence>
<evidence type="ECO:0000256" key="10">
    <source>
        <dbReference type="ARBA" id="ARBA00022723"/>
    </source>
</evidence>
<keyword evidence="12 14" id="KW-0378">Hydrolase</keyword>
<keyword evidence="9 14" id="KW-0540">Nuclease</keyword>
<dbReference type="GO" id="GO:0032299">
    <property type="term" value="C:ribonuclease H2 complex"/>
    <property type="evidence" value="ECO:0007669"/>
    <property type="project" value="TreeGrafter"/>
</dbReference>
<sequence length="194" mass="20568">MTVAGVDEAGRGPLAGPVLCAAVILPPDDGLAGLDDSKKLTEARRERLFDAIRDAAVGYAIVAVAAEEIDRLNIFQATMQGMARAIRALPVCPELALIDGNKIPPGLPCPARALVGGDALERSIMAASVLAKVSRDRQMLALHAEYPEYGFDRHKGYPTPAHLQALHRHGACPQHRRSFAPVRAAIAELGGKSP</sequence>
<dbReference type="GO" id="GO:0043137">
    <property type="term" value="P:DNA replication, removal of RNA primer"/>
    <property type="evidence" value="ECO:0007669"/>
    <property type="project" value="TreeGrafter"/>
</dbReference>
<dbReference type="HAMAP" id="MF_00052_B">
    <property type="entry name" value="RNase_HII_B"/>
    <property type="match status" value="1"/>
</dbReference>
<dbReference type="GO" id="GO:0030145">
    <property type="term" value="F:manganese ion binding"/>
    <property type="evidence" value="ECO:0007669"/>
    <property type="project" value="UniProtKB-UniRule"/>
</dbReference>
<evidence type="ECO:0000256" key="12">
    <source>
        <dbReference type="ARBA" id="ARBA00022801"/>
    </source>
</evidence>
<evidence type="ECO:0000313" key="18">
    <source>
        <dbReference type="EMBL" id="GGF84062.1"/>
    </source>
</evidence>
<dbReference type="EC" id="3.1.26.4" evidence="6 14"/>
<dbReference type="InterPro" id="IPR012337">
    <property type="entry name" value="RNaseH-like_sf"/>
</dbReference>
<evidence type="ECO:0000256" key="5">
    <source>
        <dbReference type="ARBA" id="ARBA00007383"/>
    </source>
</evidence>
<protein>
    <recommendedName>
        <fullName evidence="7 14">Ribonuclease HII</fullName>
        <shortName evidence="14">RNase HII</shortName>
        <ecNumber evidence="6 14">3.1.26.4</ecNumber>
    </recommendedName>
</protein>
<evidence type="ECO:0000256" key="15">
    <source>
        <dbReference type="PROSITE-ProRule" id="PRU01319"/>
    </source>
</evidence>
<dbReference type="InterPro" id="IPR022898">
    <property type="entry name" value="RNase_HII"/>
</dbReference>
<dbReference type="PROSITE" id="PS51975">
    <property type="entry name" value="RNASE_H_2"/>
    <property type="match status" value="1"/>
</dbReference>
<dbReference type="InterPro" id="IPR036397">
    <property type="entry name" value="RNaseH_sf"/>
</dbReference>
<evidence type="ECO:0000256" key="13">
    <source>
        <dbReference type="ARBA" id="ARBA00023211"/>
    </source>
</evidence>
<proteinExistence type="inferred from homology"/>
<dbReference type="InterPro" id="IPR024567">
    <property type="entry name" value="RNase_HII/HIII_dom"/>
</dbReference>
<dbReference type="GO" id="GO:0005737">
    <property type="term" value="C:cytoplasm"/>
    <property type="evidence" value="ECO:0007669"/>
    <property type="project" value="UniProtKB-SubCell"/>
</dbReference>
<comment type="cofactor">
    <cofactor evidence="2">
        <name>Mg(2+)</name>
        <dbReference type="ChEBI" id="CHEBI:18420"/>
    </cofactor>
</comment>
<reference evidence="18" key="2">
    <citation type="submission" date="2020-09" db="EMBL/GenBank/DDBJ databases">
        <authorList>
            <person name="Sun Q."/>
            <person name="Zhou Y."/>
        </authorList>
    </citation>
    <scope>NUCLEOTIDE SEQUENCE</scope>
    <source>
        <strain evidence="18">CGMCC 1.12726</strain>
    </source>
</reference>
<dbReference type="Proteomes" id="UP000632858">
    <property type="component" value="Unassembled WGS sequence"/>
</dbReference>
<dbReference type="GO" id="GO:0004523">
    <property type="term" value="F:RNA-DNA hybrid ribonuclease activity"/>
    <property type="evidence" value="ECO:0007669"/>
    <property type="project" value="UniProtKB-UniRule"/>
</dbReference>
<dbReference type="FunFam" id="3.30.420.10:FF:000006">
    <property type="entry name" value="Ribonuclease HII"/>
    <property type="match status" value="1"/>
</dbReference>
<dbReference type="AlphaFoldDB" id="A0A917FJB0"/>
<organism evidence="18 19">
    <name type="scientific">Arenimonas maotaiensis</name>
    <dbReference type="NCBI Taxonomy" id="1446479"/>
    <lineage>
        <taxon>Bacteria</taxon>
        <taxon>Pseudomonadati</taxon>
        <taxon>Pseudomonadota</taxon>
        <taxon>Gammaproteobacteria</taxon>
        <taxon>Lysobacterales</taxon>
        <taxon>Lysobacteraceae</taxon>
        <taxon>Arenimonas</taxon>
    </lineage>
</organism>
<evidence type="ECO:0000256" key="11">
    <source>
        <dbReference type="ARBA" id="ARBA00022759"/>
    </source>
</evidence>
<feature type="domain" description="RNase H type-2" evidence="17">
    <location>
        <begin position="1"/>
        <end position="191"/>
    </location>
</feature>
<evidence type="ECO:0000256" key="9">
    <source>
        <dbReference type="ARBA" id="ARBA00022722"/>
    </source>
</evidence>
<feature type="binding site" evidence="14 15">
    <location>
        <position position="8"/>
    </location>
    <ligand>
        <name>a divalent metal cation</name>
        <dbReference type="ChEBI" id="CHEBI:60240"/>
    </ligand>
</feature>
<dbReference type="GO" id="GO:0003723">
    <property type="term" value="F:RNA binding"/>
    <property type="evidence" value="ECO:0007669"/>
    <property type="project" value="UniProtKB-UniRule"/>
</dbReference>
<keyword evidence="8 14" id="KW-0963">Cytoplasm</keyword>